<evidence type="ECO:0000256" key="1">
    <source>
        <dbReference type="SAM" id="MobiDB-lite"/>
    </source>
</evidence>
<dbReference type="AlphaFoldDB" id="A0A6L2LJW1"/>
<reference evidence="2" key="1">
    <citation type="journal article" date="2019" name="Sci. Rep.">
        <title>Draft genome of Tanacetum cinerariifolium, the natural source of mosquito coil.</title>
        <authorList>
            <person name="Yamashiro T."/>
            <person name="Shiraishi A."/>
            <person name="Satake H."/>
            <person name="Nakayama K."/>
        </authorList>
    </citation>
    <scope>NUCLEOTIDE SEQUENCE</scope>
</reference>
<comment type="caution">
    <text evidence="2">The sequence shown here is derived from an EMBL/GenBank/DDBJ whole genome shotgun (WGS) entry which is preliminary data.</text>
</comment>
<feature type="region of interest" description="Disordered" evidence="1">
    <location>
        <begin position="310"/>
        <end position="488"/>
    </location>
</feature>
<sequence length="1069" mass="121557">MKSCNPVDTPMVEKSKLDKDTQGKAVDPTHYRSMVGTLMHLTSNRPDLYSKDYAIALIAFADADHVGCQDTRHSTFGSMQLLEDRLVSWSSKRQKSAAISNTKAEYIAFSGELPTWVMMNPISMFSGVKSTSPTTAIDCFDELTKKIWRNINPIATQQAALNNALVLSEKRLKIERCNARIAFNKPQRKETYQVTLEALKLSPYFIAPPSEEDLVTFIQELGYSSRCNMLSAIHTDQMHQPWRTFVVIINRCISGKTTGLDRLRESQAPILWGMYNKKNVDYVALLWEDFMYQADNREIIPPSKARKYKKVASPSRKLSHVKEAEPVKKGKKVKRHAKKSSTAPTVGVAIKDTPSVSVSKKKAPAKADRSKGVPNEQQRKTYGDSKDDNDDDSNDDGKGDDDKADSDDDGNSNAVDNEKNNSNDNENPFFTLKDYDEEEHDEEYESDDDNENVFEDEDDDLYKDVDVRSLGVEQGQKGKGDKKMTDADQSVYQEKSFEQVVKDAHVTLTSSQKTDSSKQSSSVSSDFASKFLILENVLPAVDEVAHDECQESSGRIKHSSSLSFLCTCDGYPRNCYCTCYNCSSNYINGHSSSITDDTISCTNNRSNYNLNSSQEERNLYIDVVEKSVKDIIKDEVKSLLPQILPKEVSDFATPVIQSTINESLENVVLVKSSSQPKSIYEASESLTEFELKKILLDKIERSKSYKTSPKHKELYEGLVRSYNLDKDLFSSYENVYSLKRDHDDKDKDEDPSTRSERGLKKRKTNKDAGQPKGSKSKESKTSSSKGTKSQPKSSCKSVQAEELVTCKSFVELEYHFEECYKVVTDQLDWNNPEGHEYPFDLSKPLLLIEAQGRQVVPADYFFNNDLEYLKGGRSSRKYTTSTTKTKAAKYDNIEGIKDMVLELWSPVKVAYDKFSIIIVVTHVKVMKWYDYGYLEDIIIQREDQTLHKFKESDFPRLNLCDIEDLLLLLVQKKLSNLEQDVIFDLNVALRMFTRCIVILKRVEDLQLGVKSYQKKLNITKPETFRSGIPKLTPYTTYKNLKASSIKISSRWLMRSYELYKFCDGTLTYV</sequence>
<evidence type="ECO:0008006" key="3">
    <source>
        <dbReference type="Google" id="ProtNLM"/>
    </source>
</evidence>
<gene>
    <name evidence="2" type="ORF">Tci_032512</name>
</gene>
<accession>A0A6L2LJW1</accession>
<dbReference type="PANTHER" id="PTHR11439">
    <property type="entry name" value="GAG-POL-RELATED RETROTRANSPOSON"/>
    <property type="match status" value="1"/>
</dbReference>
<protein>
    <recommendedName>
        <fullName evidence="3">Retrovirus-related Pol polyprotein from transposon TNT 1-94</fullName>
    </recommendedName>
</protein>
<feature type="compositionally biased region" description="Basic and acidic residues" evidence="1">
    <location>
        <begin position="476"/>
        <end position="486"/>
    </location>
</feature>
<dbReference type="EMBL" id="BKCJ010004351">
    <property type="protein sequence ID" value="GEU60534.1"/>
    <property type="molecule type" value="Genomic_DNA"/>
</dbReference>
<feature type="compositionally biased region" description="Acidic residues" evidence="1">
    <location>
        <begin position="435"/>
        <end position="461"/>
    </location>
</feature>
<feature type="compositionally biased region" description="Basic residues" evidence="1">
    <location>
        <begin position="329"/>
        <end position="339"/>
    </location>
</feature>
<feature type="region of interest" description="Disordered" evidence="1">
    <location>
        <begin position="1"/>
        <end position="25"/>
    </location>
</feature>
<dbReference type="PANTHER" id="PTHR11439:SF509">
    <property type="entry name" value="RNA-DIRECTED DNA POLYMERASE"/>
    <property type="match status" value="1"/>
</dbReference>
<feature type="region of interest" description="Disordered" evidence="1">
    <location>
        <begin position="740"/>
        <end position="794"/>
    </location>
</feature>
<feature type="compositionally biased region" description="Low complexity" evidence="1">
    <location>
        <begin position="781"/>
        <end position="794"/>
    </location>
</feature>
<organism evidence="2">
    <name type="scientific">Tanacetum cinerariifolium</name>
    <name type="common">Dalmatian daisy</name>
    <name type="synonym">Chrysanthemum cinerariifolium</name>
    <dbReference type="NCBI Taxonomy" id="118510"/>
    <lineage>
        <taxon>Eukaryota</taxon>
        <taxon>Viridiplantae</taxon>
        <taxon>Streptophyta</taxon>
        <taxon>Embryophyta</taxon>
        <taxon>Tracheophyta</taxon>
        <taxon>Spermatophyta</taxon>
        <taxon>Magnoliopsida</taxon>
        <taxon>eudicotyledons</taxon>
        <taxon>Gunneridae</taxon>
        <taxon>Pentapetalae</taxon>
        <taxon>asterids</taxon>
        <taxon>campanulids</taxon>
        <taxon>Asterales</taxon>
        <taxon>Asteraceae</taxon>
        <taxon>Asteroideae</taxon>
        <taxon>Anthemideae</taxon>
        <taxon>Anthemidinae</taxon>
        <taxon>Tanacetum</taxon>
    </lineage>
</organism>
<evidence type="ECO:0000313" key="2">
    <source>
        <dbReference type="EMBL" id="GEU60534.1"/>
    </source>
</evidence>
<feature type="compositionally biased region" description="Basic and acidic residues" evidence="1">
    <location>
        <begin position="740"/>
        <end position="758"/>
    </location>
</feature>
<name>A0A6L2LJW1_TANCI</name>
<feature type="compositionally biased region" description="Basic and acidic residues" evidence="1">
    <location>
        <begin position="365"/>
        <end position="386"/>
    </location>
</feature>
<feature type="compositionally biased region" description="Basic and acidic residues" evidence="1">
    <location>
        <begin position="11"/>
        <end position="25"/>
    </location>
</feature>
<proteinExistence type="predicted"/>